<keyword evidence="3" id="KW-0645">Protease</keyword>
<reference evidence="9 10" key="1">
    <citation type="submission" date="2022-06" db="EMBL/GenBank/DDBJ databases">
        <title>Mesorhizobium sp. strain RP14 Genome sequencing and assembly.</title>
        <authorList>
            <person name="Kim I."/>
        </authorList>
    </citation>
    <scope>NUCLEOTIDE SEQUENCE [LARGE SCALE GENOMIC DNA]</scope>
    <source>
        <strain evidence="10">RP14(2022)</strain>
    </source>
</reference>
<gene>
    <name evidence="9" type="ORF">NGM99_05005</name>
</gene>
<comment type="caution">
    <text evidence="9">The sequence shown here is derived from an EMBL/GenBank/DDBJ whole genome shotgun (WGS) entry which is preliminary data.</text>
</comment>
<keyword evidence="6 8" id="KW-1133">Transmembrane helix</keyword>
<evidence type="ECO:0000256" key="1">
    <source>
        <dbReference type="ARBA" id="ARBA00004651"/>
    </source>
</evidence>
<evidence type="ECO:0000256" key="4">
    <source>
        <dbReference type="ARBA" id="ARBA00022692"/>
    </source>
</evidence>
<feature type="transmembrane region" description="Helical" evidence="8">
    <location>
        <begin position="66"/>
        <end position="93"/>
    </location>
</feature>
<keyword evidence="2" id="KW-1003">Cell membrane</keyword>
<dbReference type="Proteomes" id="UP001205906">
    <property type="component" value="Unassembled WGS sequence"/>
</dbReference>
<feature type="transmembrane region" description="Helical" evidence="8">
    <location>
        <begin position="272"/>
        <end position="293"/>
    </location>
</feature>
<evidence type="ECO:0000256" key="6">
    <source>
        <dbReference type="ARBA" id="ARBA00022989"/>
    </source>
</evidence>
<dbReference type="EMBL" id="JAMXQS010000002">
    <property type="protein sequence ID" value="MCO6049146.1"/>
    <property type="molecule type" value="Genomic_DNA"/>
</dbReference>
<proteinExistence type="predicted"/>
<evidence type="ECO:0000256" key="8">
    <source>
        <dbReference type="SAM" id="Phobius"/>
    </source>
</evidence>
<evidence type="ECO:0000313" key="9">
    <source>
        <dbReference type="EMBL" id="MCO6049146.1"/>
    </source>
</evidence>
<keyword evidence="4 8" id="KW-0812">Transmembrane</keyword>
<sequence>MLQANTTLSNPHGVMPREAARSAAWRVPLAEAQALSRQAIFSGLVVLAFLNGSAEKIYKSVLRDGWVDAALNTFDVSAILWFAGAVAALQLWNAVPAEPRSRTDLAVAVAAVVLILLPVPVLGWLAIALMGAYLIRSSPAESSLRRAGVLAFALSVPLFWARLLFATFSDLILRLDAKLVGWVIGTSVNDNVVPFADGSGVMFIAPSCSSMSNLSLAFLCAATFVNLQTGDWSRKAMLWTLLACLAVIALNVTRISLIGLFPASYDLLHGPIGAGVFGWLTVATIFLICLHGIRNDATRLA</sequence>
<organism evidence="9 10">
    <name type="scientific">Mesorhizobium liriopis</name>
    <dbReference type="NCBI Taxonomy" id="2953882"/>
    <lineage>
        <taxon>Bacteria</taxon>
        <taxon>Pseudomonadati</taxon>
        <taxon>Pseudomonadota</taxon>
        <taxon>Alphaproteobacteria</taxon>
        <taxon>Hyphomicrobiales</taxon>
        <taxon>Phyllobacteriaceae</taxon>
        <taxon>Mesorhizobium</taxon>
    </lineage>
</organism>
<evidence type="ECO:0000256" key="2">
    <source>
        <dbReference type="ARBA" id="ARBA00022475"/>
    </source>
</evidence>
<evidence type="ECO:0000256" key="5">
    <source>
        <dbReference type="ARBA" id="ARBA00022801"/>
    </source>
</evidence>
<evidence type="ECO:0000256" key="7">
    <source>
        <dbReference type="ARBA" id="ARBA00023136"/>
    </source>
</evidence>
<name>A0ABT1C5B2_9HYPH</name>
<keyword evidence="10" id="KW-1185">Reference proteome</keyword>
<accession>A0ABT1C5B2</accession>
<feature type="transmembrane region" description="Helical" evidence="8">
    <location>
        <begin position="237"/>
        <end position="260"/>
    </location>
</feature>
<evidence type="ECO:0000256" key="3">
    <source>
        <dbReference type="ARBA" id="ARBA00022670"/>
    </source>
</evidence>
<comment type="subcellular location">
    <subcellularLocation>
        <location evidence="1">Cell membrane</location>
        <topology evidence="1">Multi-pass membrane protein</topology>
    </subcellularLocation>
</comment>
<feature type="transmembrane region" description="Helical" evidence="8">
    <location>
        <begin position="147"/>
        <end position="165"/>
    </location>
</feature>
<dbReference type="NCBIfam" id="TIGR04178">
    <property type="entry name" value="exo_archaeo"/>
    <property type="match status" value="1"/>
</dbReference>
<evidence type="ECO:0000313" key="10">
    <source>
        <dbReference type="Proteomes" id="UP001205906"/>
    </source>
</evidence>
<protein>
    <submittedName>
        <fullName evidence="9">Exosortase/archaeosortase family protein</fullName>
    </submittedName>
</protein>
<keyword evidence="7 8" id="KW-0472">Membrane</keyword>
<keyword evidence="5" id="KW-0378">Hydrolase</keyword>
<dbReference type="RefSeq" id="WP_252816592.1">
    <property type="nucleotide sequence ID" value="NZ_JAMXQS010000002.1"/>
</dbReference>
<dbReference type="InterPro" id="IPR026392">
    <property type="entry name" value="Exo/Archaeosortase_dom"/>
</dbReference>
<feature type="transmembrane region" description="Helical" evidence="8">
    <location>
        <begin position="105"/>
        <end position="135"/>
    </location>
</feature>
<feature type="transmembrane region" description="Helical" evidence="8">
    <location>
        <begin position="203"/>
        <end position="225"/>
    </location>
</feature>